<organism evidence="3 4">
    <name type="scientific">Pholiota conissans</name>
    <dbReference type="NCBI Taxonomy" id="109636"/>
    <lineage>
        <taxon>Eukaryota</taxon>
        <taxon>Fungi</taxon>
        <taxon>Dikarya</taxon>
        <taxon>Basidiomycota</taxon>
        <taxon>Agaricomycotina</taxon>
        <taxon>Agaricomycetes</taxon>
        <taxon>Agaricomycetidae</taxon>
        <taxon>Agaricales</taxon>
        <taxon>Agaricineae</taxon>
        <taxon>Strophariaceae</taxon>
        <taxon>Pholiota</taxon>
    </lineage>
</organism>
<evidence type="ECO:0000256" key="2">
    <source>
        <dbReference type="SAM" id="SignalP"/>
    </source>
</evidence>
<evidence type="ECO:0000256" key="1">
    <source>
        <dbReference type="SAM" id="MobiDB-lite"/>
    </source>
</evidence>
<dbReference type="Proteomes" id="UP000807469">
    <property type="component" value="Unassembled WGS sequence"/>
</dbReference>
<dbReference type="EMBL" id="MU155384">
    <property type="protein sequence ID" value="KAF9474330.1"/>
    <property type="molecule type" value="Genomic_DNA"/>
</dbReference>
<protein>
    <submittedName>
        <fullName evidence="3">Uncharacterized protein</fullName>
    </submittedName>
</protein>
<feature type="chain" id="PRO_5040105756" evidence="2">
    <location>
        <begin position="21"/>
        <end position="239"/>
    </location>
</feature>
<keyword evidence="2" id="KW-0732">Signal</keyword>
<name>A0A9P5YTB1_9AGAR</name>
<dbReference type="AlphaFoldDB" id="A0A9P5YTB1"/>
<comment type="caution">
    <text evidence="3">The sequence shown here is derived from an EMBL/GenBank/DDBJ whole genome shotgun (WGS) entry which is preliminary data.</text>
</comment>
<proteinExistence type="predicted"/>
<feature type="region of interest" description="Disordered" evidence="1">
    <location>
        <begin position="213"/>
        <end position="239"/>
    </location>
</feature>
<keyword evidence="4" id="KW-1185">Reference proteome</keyword>
<feature type="region of interest" description="Disordered" evidence="1">
    <location>
        <begin position="169"/>
        <end position="195"/>
    </location>
</feature>
<gene>
    <name evidence="3" type="ORF">BDN70DRAFT_961130</name>
</gene>
<sequence>MRFNVLVSITFLATFAAGRAVIPTDGALAPCSELEALEGAAEKLWGAIVFRSSNAKKARIAAAAPGKAAEKAARKAQAQRARKEYQATTGLPHRKTTFHVPGAPPKLPHTYTGKDVRKAVYDSHKEADRIKGLSKTQQKKSPLKDFNNYKHALPKTKGGGQRPLRNLKVIKGKPNRPPGKEFPLPDTHNPAGVGPARVITQTKKGRHNFKGVVSHDQSRLPGTHGYNDHFKVKGKKPKN</sequence>
<evidence type="ECO:0000313" key="3">
    <source>
        <dbReference type="EMBL" id="KAF9474330.1"/>
    </source>
</evidence>
<feature type="signal peptide" evidence="2">
    <location>
        <begin position="1"/>
        <end position="20"/>
    </location>
</feature>
<evidence type="ECO:0000313" key="4">
    <source>
        <dbReference type="Proteomes" id="UP000807469"/>
    </source>
</evidence>
<feature type="region of interest" description="Disordered" evidence="1">
    <location>
        <begin position="85"/>
        <end position="111"/>
    </location>
</feature>
<reference evidence="3" key="1">
    <citation type="submission" date="2020-11" db="EMBL/GenBank/DDBJ databases">
        <authorList>
            <consortium name="DOE Joint Genome Institute"/>
            <person name="Ahrendt S."/>
            <person name="Riley R."/>
            <person name="Andreopoulos W."/>
            <person name="Labutti K."/>
            <person name="Pangilinan J."/>
            <person name="Ruiz-Duenas F.J."/>
            <person name="Barrasa J.M."/>
            <person name="Sanchez-Garcia M."/>
            <person name="Camarero S."/>
            <person name="Miyauchi S."/>
            <person name="Serrano A."/>
            <person name="Linde D."/>
            <person name="Babiker R."/>
            <person name="Drula E."/>
            <person name="Ayuso-Fernandez I."/>
            <person name="Pacheco R."/>
            <person name="Padilla G."/>
            <person name="Ferreira P."/>
            <person name="Barriuso J."/>
            <person name="Kellner H."/>
            <person name="Castanera R."/>
            <person name="Alfaro M."/>
            <person name="Ramirez L."/>
            <person name="Pisabarro A.G."/>
            <person name="Kuo A."/>
            <person name="Tritt A."/>
            <person name="Lipzen A."/>
            <person name="He G."/>
            <person name="Yan M."/>
            <person name="Ng V."/>
            <person name="Cullen D."/>
            <person name="Martin F."/>
            <person name="Rosso M.-N."/>
            <person name="Henrissat B."/>
            <person name="Hibbett D."/>
            <person name="Martinez A.T."/>
            <person name="Grigoriev I.V."/>
        </authorList>
    </citation>
    <scope>NUCLEOTIDE SEQUENCE</scope>
    <source>
        <strain evidence="3">CIRM-BRFM 674</strain>
    </source>
</reference>
<accession>A0A9P5YTB1</accession>
<dbReference type="OrthoDB" id="2963718at2759"/>